<dbReference type="STRING" id="225324.SAMN02745126_05172"/>
<protein>
    <submittedName>
        <fullName evidence="3">Uncharacterized protein</fullName>
    </submittedName>
</protein>
<dbReference type="InterPro" id="IPR055343">
    <property type="entry name" value="CREG_beta-barrel"/>
</dbReference>
<dbReference type="PANTHER" id="PTHR13343:SF17">
    <property type="entry name" value="CELLULAR REPRESSOR OF E1A-STIMULATED GENES, ISOFORM A"/>
    <property type="match status" value="1"/>
</dbReference>
<dbReference type="OrthoDB" id="9814594at2"/>
<accession>A0A1T4SVG6</accession>
<dbReference type="InterPro" id="IPR012349">
    <property type="entry name" value="Split_barrel_FMN-bd"/>
</dbReference>
<sequence>MANQPSPAQLVRDLVHGRDRAALATALPEGTGSWPYASLTLVAVDHDLSPILLLSDLADHSRAIAADDRVSLLFDGTAGFEQPLTGPRVSLLGRAASTDDARLKRRYLAHHPDAGMYAGFKDFKFYRVAVERAHLVGGFGRIHWLSASDLLSPSLADSAAAFGSAEESILAHMNTDHADAIQRYAQRLLGLDGEGWIMTGLDAEGFDLRRQGEVARLAFETPLRGPDEVRAVLVDLASKAGAA</sequence>
<gene>
    <name evidence="3" type="ORF">SAMN02745126_05172</name>
</gene>
<dbReference type="Gene3D" id="3.20.180.10">
    <property type="entry name" value="PNP-oxidase-like"/>
    <property type="match status" value="1"/>
</dbReference>
<evidence type="ECO:0000313" key="3">
    <source>
        <dbReference type="EMBL" id="SKA32146.1"/>
    </source>
</evidence>
<dbReference type="AlphaFoldDB" id="A0A1T4SVG6"/>
<evidence type="ECO:0000313" key="4">
    <source>
        <dbReference type="Proteomes" id="UP000190092"/>
    </source>
</evidence>
<organism evidence="3 4">
    <name type="scientific">Enhydrobacter aerosaccus</name>
    <dbReference type="NCBI Taxonomy" id="225324"/>
    <lineage>
        <taxon>Bacteria</taxon>
        <taxon>Pseudomonadati</taxon>
        <taxon>Pseudomonadota</taxon>
        <taxon>Alphaproteobacteria</taxon>
        <taxon>Hyphomicrobiales</taxon>
        <taxon>Enhydrobacter</taxon>
    </lineage>
</organism>
<name>A0A1T4SVG6_9HYPH</name>
<evidence type="ECO:0000259" key="1">
    <source>
        <dbReference type="Pfam" id="PF10615"/>
    </source>
</evidence>
<dbReference type="Pfam" id="PF10615">
    <property type="entry name" value="DUF2470"/>
    <property type="match status" value="1"/>
</dbReference>
<evidence type="ECO:0000259" key="2">
    <source>
        <dbReference type="Pfam" id="PF13883"/>
    </source>
</evidence>
<keyword evidence="4" id="KW-1185">Reference proteome</keyword>
<dbReference type="InterPro" id="IPR019595">
    <property type="entry name" value="DUF2470"/>
</dbReference>
<dbReference type="Gene3D" id="2.30.110.10">
    <property type="entry name" value="Electron Transport, Fmn-binding Protein, Chain A"/>
    <property type="match status" value="1"/>
</dbReference>
<feature type="domain" description="DUF2470" evidence="1">
    <location>
        <begin position="167"/>
        <end position="236"/>
    </location>
</feature>
<dbReference type="RefSeq" id="WP_085936910.1">
    <property type="nucleotide sequence ID" value="NZ_FUWJ01000010.1"/>
</dbReference>
<dbReference type="InterPro" id="IPR037119">
    <property type="entry name" value="Haem_oxidase_HugZ-like_sf"/>
</dbReference>
<dbReference type="EMBL" id="FUWJ01000010">
    <property type="protein sequence ID" value="SKA32146.1"/>
    <property type="molecule type" value="Genomic_DNA"/>
</dbReference>
<dbReference type="SUPFAM" id="SSF50475">
    <property type="entry name" value="FMN-binding split barrel"/>
    <property type="match status" value="1"/>
</dbReference>
<dbReference type="GO" id="GO:0005737">
    <property type="term" value="C:cytoplasm"/>
    <property type="evidence" value="ECO:0007669"/>
    <property type="project" value="UniProtKB-ARBA"/>
</dbReference>
<dbReference type="PANTHER" id="PTHR13343">
    <property type="entry name" value="CREG1 PROTEIN"/>
    <property type="match status" value="1"/>
</dbReference>
<reference evidence="4" key="1">
    <citation type="submission" date="2017-02" db="EMBL/GenBank/DDBJ databases">
        <authorList>
            <person name="Varghese N."/>
            <person name="Submissions S."/>
        </authorList>
    </citation>
    <scope>NUCLEOTIDE SEQUENCE [LARGE SCALE GENOMIC DNA]</scope>
    <source>
        <strain evidence="4">ATCC 27094</strain>
    </source>
</reference>
<proteinExistence type="predicted"/>
<dbReference type="Pfam" id="PF13883">
    <property type="entry name" value="CREG_beta-barrel"/>
    <property type="match status" value="1"/>
</dbReference>
<feature type="domain" description="CREG-like beta-barrel" evidence="2">
    <location>
        <begin position="8"/>
        <end position="149"/>
    </location>
</feature>
<dbReference type="Proteomes" id="UP000190092">
    <property type="component" value="Unassembled WGS sequence"/>
</dbReference>